<comment type="caution">
    <text evidence="2">The sequence shown here is derived from an EMBL/GenBank/DDBJ whole genome shotgun (WGS) entry which is preliminary data.</text>
</comment>
<feature type="region of interest" description="Disordered" evidence="1">
    <location>
        <begin position="1"/>
        <end position="28"/>
    </location>
</feature>
<feature type="compositionally biased region" description="Basic and acidic residues" evidence="1">
    <location>
        <begin position="1"/>
        <end position="21"/>
    </location>
</feature>
<evidence type="ECO:0000256" key="1">
    <source>
        <dbReference type="SAM" id="MobiDB-lite"/>
    </source>
</evidence>
<dbReference type="Gene3D" id="2.180.10.10">
    <property type="entry name" value="RHS repeat-associated core"/>
    <property type="match status" value="1"/>
</dbReference>
<gene>
    <name evidence="2" type="ORF">C8D88_1011835</name>
</gene>
<dbReference type="InterPro" id="IPR031325">
    <property type="entry name" value="RHS_repeat"/>
</dbReference>
<dbReference type="Proteomes" id="UP000246005">
    <property type="component" value="Unassembled WGS sequence"/>
</dbReference>
<sequence length="120" mass="13603">MYYDQRGRLVEKRDPHPDERTTPGGSWRYTYTHTGELLSIEDSAGGTSLRTYDQFSRPETQSVLETKPQPAAFETKLSYDAKGNLETVTSPRNEVTRFGYDTMNQLWPLGSKPLTGEPTP</sequence>
<evidence type="ECO:0000313" key="3">
    <source>
        <dbReference type="Proteomes" id="UP000246005"/>
    </source>
</evidence>
<name>A0A316IGM0_9PSEU</name>
<dbReference type="Pfam" id="PF05593">
    <property type="entry name" value="RHS_repeat"/>
    <property type="match status" value="1"/>
</dbReference>
<accession>A0A316IGM0</accession>
<proteinExistence type="predicted"/>
<reference evidence="2 3" key="1">
    <citation type="submission" date="2018-05" db="EMBL/GenBank/DDBJ databases">
        <title>Genomic Encyclopedia of Type Strains, Phase IV (KMG-IV): sequencing the most valuable type-strain genomes for metagenomic binning, comparative biology and taxonomic classification.</title>
        <authorList>
            <person name="Goeker M."/>
        </authorList>
    </citation>
    <scope>NUCLEOTIDE SEQUENCE [LARGE SCALE GENOMIC DNA]</scope>
    <source>
        <strain evidence="2 3">DSM 45480</strain>
    </source>
</reference>
<protein>
    <submittedName>
        <fullName evidence="2">YD repeat-containing protein</fullName>
    </submittedName>
</protein>
<dbReference type="EMBL" id="QGHB01000001">
    <property type="protein sequence ID" value="PWK91796.1"/>
    <property type="molecule type" value="Genomic_DNA"/>
</dbReference>
<dbReference type="AlphaFoldDB" id="A0A316IGM0"/>
<evidence type="ECO:0000313" key="2">
    <source>
        <dbReference type="EMBL" id="PWK91796.1"/>
    </source>
</evidence>
<organism evidence="2 3">
    <name type="scientific">Lentzea atacamensis</name>
    <dbReference type="NCBI Taxonomy" id="531938"/>
    <lineage>
        <taxon>Bacteria</taxon>
        <taxon>Bacillati</taxon>
        <taxon>Actinomycetota</taxon>
        <taxon>Actinomycetes</taxon>
        <taxon>Pseudonocardiales</taxon>
        <taxon>Pseudonocardiaceae</taxon>
        <taxon>Lentzea</taxon>
    </lineage>
</organism>
<dbReference type="RefSeq" id="WP_109632660.1">
    <property type="nucleotide sequence ID" value="NZ_QGHB01000001.1"/>
</dbReference>